<name>A0ABT3J3M9_9RHOB</name>
<comment type="caution">
    <text evidence="1">The sequence shown here is derived from an EMBL/GenBank/DDBJ whole genome shotgun (WGS) entry which is preliminary data.</text>
</comment>
<evidence type="ECO:0000313" key="2">
    <source>
        <dbReference type="Proteomes" id="UP001207582"/>
    </source>
</evidence>
<sequence length="306" mass="32208">MGKADIMQAPTSDIVVHAGAHCCGAEEYQRFLGANRAALTAAGYDLAYPGRGGAPGGTFDCGFPEPRHQGIALDAIVGAIATALADLGAEGRGLILSEHDLAGHMASLLAGRFYPVALKRAEALRQALGRPVDRLVVAIRPYEDLFACAWRRFALDRQMEPFAEYVPAMAGFSGGWTETVTALRDGLEAGRVTVLVGPQHPLDLMAHLVPGLRLADPVVLPEAPAITDSAIAMIQRHYGQGARFAPGQRDRILAFHATQPQVAPETGFAATQLTALRARYAEDLDRLAGLAGVELVAGAVSAVAAE</sequence>
<dbReference type="EMBL" id="JAPDOG010000009">
    <property type="protein sequence ID" value="MCW3782294.1"/>
    <property type="molecule type" value="Genomic_DNA"/>
</dbReference>
<proteinExistence type="predicted"/>
<evidence type="ECO:0008006" key="3">
    <source>
        <dbReference type="Google" id="ProtNLM"/>
    </source>
</evidence>
<dbReference type="RefSeq" id="WP_264772094.1">
    <property type="nucleotide sequence ID" value="NZ_JAPDOG010000009.1"/>
</dbReference>
<gene>
    <name evidence="1" type="ORF">OM960_11910</name>
</gene>
<reference evidence="1 2" key="1">
    <citation type="submission" date="2022-10" db="EMBL/GenBank/DDBJ databases">
        <title>Defluviimonas sp. CAU 1641 isolated from mud.</title>
        <authorList>
            <person name="Kim W."/>
        </authorList>
    </citation>
    <scope>NUCLEOTIDE SEQUENCE [LARGE SCALE GENOMIC DNA]</scope>
    <source>
        <strain evidence="1 2">CAU 1641</strain>
    </source>
</reference>
<keyword evidence="2" id="KW-1185">Reference proteome</keyword>
<organism evidence="1 2">
    <name type="scientific">Defluviimonas salinarum</name>
    <dbReference type="NCBI Taxonomy" id="2992147"/>
    <lineage>
        <taxon>Bacteria</taxon>
        <taxon>Pseudomonadati</taxon>
        <taxon>Pseudomonadota</taxon>
        <taxon>Alphaproteobacteria</taxon>
        <taxon>Rhodobacterales</taxon>
        <taxon>Paracoccaceae</taxon>
        <taxon>Albidovulum</taxon>
    </lineage>
</organism>
<dbReference type="Proteomes" id="UP001207582">
    <property type="component" value="Unassembled WGS sequence"/>
</dbReference>
<evidence type="ECO:0000313" key="1">
    <source>
        <dbReference type="EMBL" id="MCW3782294.1"/>
    </source>
</evidence>
<accession>A0ABT3J3M9</accession>
<protein>
    <recommendedName>
        <fullName evidence="3">Lysophospholipase, alpha-beta hydrolase superfamily</fullName>
    </recommendedName>
</protein>